<evidence type="ECO:0008006" key="4">
    <source>
        <dbReference type="Google" id="ProtNLM"/>
    </source>
</evidence>
<evidence type="ECO:0000256" key="1">
    <source>
        <dbReference type="SAM" id="MobiDB-lite"/>
    </source>
</evidence>
<dbReference type="AlphaFoldDB" id="A0AA45W7M2"/>
<comment type="caution">
    <text evidence="2">The sequence shown here is derived from an EMBL/GenBank/DDBJ whole genome shotgun (WGS) entry which is preliminary data.</text>
</comment>
<evidence type="ECO:0000313" key="2">
    <source>
        <dbReference type="EMBL" id="SIT11012.1"/>
    </source>
</evidence>
<name>A0AA45W7M2_9RHOB</name>
<reference evidence="2 3" key="1">
    <citation type="submission" date="2017-01" db="EMBL/GenBank/DDBJ databases">
        <authorList>
            <person name="Varghese N."/>
            <person name="Submissions S."/>
        </authorList>
    </citation>
    <scope>NUCLEOTIDE SEQUENCE [LARGE SCALE GENOMIC DNA]</scope>
    <source>
        <strain evidence="2 3">DSM 18447</strain>
    </source>
</reference>
<sequence>MTMQPAYEVTLERDDTSLTLRASLRAAVALDNLPGGIAGAYDGLLKQSFTTFRAVILATATDQGEAHAYLAHWSDKPLASFILSTQAACLAVIAAVLTSGDDDADNEASSRASNSGTQEPVPLREYFKTLYSYATGWLGWSPAETWAASPAEIEAAFTAHIDRLMKLTPSLSNDDADDQPKTSTAYTPEQLRQIEEQGFDPAYDRAGLQRLKSL</sequence>
<feature type="region of interest" description="Disordered" evidence="1">
    <location>
        <begin position="170"/>
        <end position="200"/>
    </location>
</feature>
<accession>A0AA45W7M2</accession>
<dbReference type="EMBL" id="FTOU01000019">
    <property type="protein sequence ID" value="SIT11012.1"/>
    <property type="molecule type" value="Genomic_DNA"/>
</dbReference>
<dbReference type="Proteomes" id="UP000186216">
    <property type="component" value="Unassembled WGS sequence"/>
</dbReference>
<gene>
    <name evidence="2" type="ORF">SAMN05421772_11924</name>
</gene>
<organism evidence="2 3">
    <name type="scientific">Paracoccus saliphilus</name>
    <dbReference type="NCBI Taxonomy" id="405559"/>
    <lineage>
        <taxon>Bacteria</taxon>
        <taxon>Pseudomonadati</taxon>
        <taxon>Pseudomonadota</taxon>
        <taxon>Alphaproteobacteria</taxon>
        <taxon>Rhodobacterales</taxon>
        <taxon>Paracoccaceae</taxon>
        <taxon>Paracoccus</taxon>
    </lineage>
</organism>
<protein>
    <recommendedName>
        <fullName evidence="4">Phage tail assembly chaperone protein, TAC</fullName>
    </recommendedName>
</protein>
<evidence type="ECO:0000313" key="3">
    <source>
        <dbReference type="Proteomes" id="UP000186216"/>
    </source>
</evidence>
<proteinExistence type="predicted"/>